<feature type="region of interest" description="Disordered" evidence="1">
    <location>
        <begin position="101"/>
        <end position="137"/>
    </location>
</feature>
<dbReference type="Proteomes" id="UP000887565">
    <property type="component" value="Unplaced"/>
</dbReference>
<reference evidence="3" key="1">
    <citation type="submission" date="2022-11" db="UniProtKB">
        <authorList>
            <consortium name="WormBaseParasite"/>
        </authorList>
    </citation>
    <scope>IDENTIFICATION</scope>
</reference>
<name>A0A915HWX4_ROMCU</name>
<proteinExistence type="predicted"/>
<feature type="compositionally biased region" description="Basic and acidic residues" evidence="1">
    <location>
        <begin position="101"/>
        <end position="111"/>
    </location>
</feature>
<evidence type="ECO:0000256" key="1">
    <source>
        <dbReference type="SAM" id="MobiDB-lite"/>
    </source>
</evidence>
<evidence type="ECO:0000313" key="3">
    <source>
        <dbReference type="WBParaSite" id="nRc.2.0.1.t05923-RA"/>
    </source>
</evidence>
<sequence length="184" mass="20922">MAVESLIKDITEESFAIKSKIPSKTNIIQIESEDKDVLQTDTTAQTMTTKTTSLVTPLSKSLSSSQYHIDWDKGEEFRGKATVTKILSMRDLSKMDYDNSKMDHLETHPEDPNYVPPPKKCRDSREERKVEKEKKSNIKTEKCITNDPGHLPDVERMKIMIVKRIDMAISHSIEGKETLPSPEG</sequence>
<keyword evidence="2" id="KW-1185">Reference proteome</keyword>
<protein>
    <submittedName>
        <fullName evidence="3">Uncharacterized protein</fullName>
    </submittedName>
</protein>
<dbReference type="WBParaSite" id="nRc.2.0.1.t05923-RA">
    <property type="protein sequence ID" value="nRc.2.0.1.t05923-RA"/>
    <property type="gene ID" value="nRc.2.0.1.g05923"/>
</dbReference>
<accession>A0A915HWX4</accession>
<feature type="compositionally biased region" description="Basic and acidic residues" evidence="1">
    <location>
        <begin position="120"/>
        <end position="137"/>
    </location>
</feature>
<organism evidence="2 3">
    <name type="scientific">Romanomermis culicivorax</name>
    <name type="common">Nematode worm</name>
    <dbReference type="NCBI Taxonomy" id="13658"/>
    <lineage>
        <taxon>Eukaryota</taxon>
        <taxon>Metazoa</taxon>
        <taxon>Ecdysozoa</taxon>
        <taxon>Nematoda</taxon>
        <taxon>Enoplea</taxon>
        <taxon>Dorylaimia</taxon>
        <taxon>Mermithida</taxon>
        <taxon>Mermithoidea</taxon>
        <taxon>Mermithidae</taxon>
        <taxon>Romanomermis</taxon>
    </lineage>
</organism>
<dbReference type="AlphaFoldDB" id="A0A915HWX4"/>
<evidence type="ECO:0000313" key="2">
    <source>
        <dbReference type="Proteomes" id="UP000887565"/>
    </source>
</evidence>